<gene>
    <name evidence="5" type="ORF">MiSe_74250</name>
</gene>
<dbReference type="Pfam" id="PF13432">
    <property type="entry name" value="TPR_16"/>
    <property type="match status" value="2"/>
</dbReference>
<evidence type="ECO:0000256" key="4">
    <source>
        <dbReference type="SAM" id="MobiDB-lite"/>
    </source>
</evidence>
<sequence length="193" mass="21449">MTIVTPKQPPPPTQKPGNQRSVKPSYILVSLVAIVGVTFGMPKLLPISNLVPQSSLAIDFFNQGKQLSYLEQHQEAIAAYDQALKINPKYADAWNERGLALYSSQRSEEALAAFDKALEIDPNHYYAWSGRGIALKKLNRNQAATIAFEKALKTTDELLKKNNNNSQASYGKGYALVELDRHEEARNAYDKAV</sequence>
<evidence type="ECO:0000256" key="2">
    <source>
        <dbReference type="ARBA" id="ARBA00022803"/>
    </source>
</evidence>
<keyword evidence="2 3" id="KW-0802">TPR repeat</keyword>
<evidence type="ECO:0000256" key="3">
    <source>
        <dbReference type="PROSITE-ProRule" id="PRU00339"/>
    </source>
</evidence>
<comment type="caution">
    <text evidence="5">The sequence shown here is derived from an EMBL/GenBank/DDBJ whole genome shotgun (WGS) entry which is preliminary data.</text>
</comment>
<evidence type="ECO:0000256" key="1">
    <source>
        <dbReference type="ARBA" id="ARBA00022737"/>
    </source>
</evidence>
<dbReference type="RefSeq" id="WP_226590413.1">
    <property type="nucleotide sequence ID" value="NZ_BLAY01000171.1"/>
</dbReference>
<dbReference type="SUPFAM" id="SSF48452">
    <property type="entry name" value="TPR-like"/>
    <property type="match status" value="1"/>
</dbReference>
<dbReference type="Proteomes" id="UP001050975">
    <property type="component" value="Unassembled WGS sequence"/>
</dbReference>
<dbReference type="SMART" id="SM00028">
    <property type="entry name" value="TPR"/>
    <property type="match status" value="3"/>
</dbReference>
<dbReference type="PANTHER" id="PTHR44943:SF4">
    <property type="entry name" value="TPR REPEAT-CONTAINING PROTEIN MJ0798"/>
    <property type="match status" value="1"/>
</dbReference>
<dbReference type="InterPro" id="IPR019734">
    <property type="entry name" value="TPR_rpt"/>
</dbReference>
<keyword evidence="1" id="KW-0677">Repeat</keyword>
<dbReference type="InterPro" id="IPR051685">
    <property type="entry name" value="Ycf3/AcsC/BcsC/TPR_MFPF"/>
</dbReference>
<feature type="repeat" description="TPR" evidence="3">
    <location>
        <begin position="91"/>
        <end position="124"/>
    </location>
</feature>
<proteinExistence type="predicted"/>
<feature type="region of interest" description="Disordered" evidence="4">
    <location>
        <begin position="1"/>
        <end position="20"/>
    </location>
</feature>
<dbReference type="PROSITE" id="PS50293">
    <property type="entry name" value="TPR_REGION"/>
    <property type="match status" value="2"/>
</dbReference>
<dbReference type="AlphaFoldDB" id="A0AAV3XQ08"/>
<dbReference type="Gene3D" id="1.25.40.10">
    <property type="entry name" value="Tetratricopeptide repeat domain"/>
    <property type="match status" value="2"/>
</dbReference>
<dbReference type="PANTHER" id="PTHR44943">
    <property type="entry name" value="CELLULOSE SYNTHASE OPERON PROTEIN C"/>
    <property type="match status" value="1"/>
</dbReference>
<name>A0AAV3XQ08_9CYAN</name>
<keyword evidence="6" id="KW-1185">Reference proteome</keyword>
<protein>
    <submittedName>
        <fullName evidence="5">TPR repeat-containing protein</fullName>
    </submittedName>
</protein>
<reference evidence="5" key="1">
    <citation type="submission" date="2019-10" db="EMBL/GenBank/DDBJ databases">
        <title>Draft genome sequece of Microseira wollei NIES-4236.</title>
        <authorList>
            <person name="Yamaguchi H."/>
            <person name="Suzuki S."/>
            <person name="Kawachi M."/>
        </authorList>
    </citation>
    <scope>NUCLEOTIDE SEQUENCE</scope>
    <source>
        <strain evidence="5">NIES-4236</strain>
    </source>
</reference>
<dbReference type="PROSITE" id="PS50005">
    <property type="entry name" value="TPR"/>
    <property type="match status" value="2"/>
</dbReference>
<feature type="repeat" description="TPR" evidence="3">
    <location>
        <begin position="57"/>
        <end position="90"/>
    </location>
</feature>
<dbReference type="EMBL" id="BLAY01000171">
    <property type="protein sequence ID" value="GET42607.1"/>
    <property type="molecule type" value="Genomic_DNA"/>
</dbReference>
<accession>A0AAV3XQ08</accession>
<evidence type="ECO:0000313" key="5">
    <source>
        <dbReference type="EMBL" id="GET42607.1"/>
    </source>
</evidence>
<organism evidence="5 6">
    <name type="scientific">Microseira wollei NIES-4236</name>
    <dbReference type="NCBI Taxonomy" id="2530354"/>
    <lineage>
        <taxon>Bacteria</taxon>
        <taxon>Bacillati</taxon>
        <taxon>Cyanobacteriota</taxon>
        <taxon>Cyanophyceae</taxon>
        <taxon>Oscillatoriophycideae</taxon>
        <taxon>Aerosakkonematales</taxon>
        <taxon>Aerosakkonemataceae</taxon>
        <taxon>Microseira</taxon>
    </lineage>
</organism>
<evidence type="ECO:0000313" key="6">
    <source>
        <dbReference type="Proteomes" id="UP001050975"/>
    </source>
</evidence>
<dbReference type="InterPro" id="IPR011990">
    <property type="entry name" value="TPR-like_helical_dom_sf"/>
</dbReference>